<gene>
    <name evidence="2" type="ORF">HannXRQ_Chr10g0305951</name>
    <name evidence="1" type="ORF">HanXRQr2_Chr10g0452411</name>
</gene>
<dbReference type="EMBL" id="CM007899">
    <property type="protein sequence ID" value="OTG12095.1"/>
    <property type="molecule type" value="Genomic_DNA"/>
</dbReference>
<dbReference type="InParanoid" id="A0A251TLU7"/>
<organism evidence="2 3">
    <name type="scientific">Helianthus annuus</name>
    <name type="common">Common sunflower</name>
    <dbReference type="NCBI Taxonomy" id="4232"/>
    <lineage>
        <taxon>Eukaryota</taxon>
        <taxon>Viridiplantae</taxon>
        <taxon>Streptophyta</taxon>
        <taxon>Embryophyta</taxon>
        <taxon>Tracheophyta</taxon>
        <taxon>Spermatophyta</taxon>
        <taxon>Magnoliopsida</taxon>
        <taxon>eudicotyledons</taxon>
        <taxon>Gunneridae</taxon>
        <taxon>Pentapetalae</taxon>
        <taxon>asterids</taxon>
        <taxon>campanulids</taxon>
        <taxon>Asterales</taxon>
        <taxon>Asteraceae</taxon>
        <taxon>Asteroideae</taxon>
        <taxon>Heliantheae alliance</taxon>
        <taxon>Heliantheae</taxon>
        <taxon>Helianthus</taxon>
    </lineage>
</organism>
<name>A0A251TLU7_HELAN</name>
<dbReference type="Gramene" id="mRNA:HanXRQr2_Chr10g0452411">
    <property type="protein sequence ID" value="mRNA:HanXRQr2_Chr10g0452411"/>
    <property type="gene ID" value="HanXRQr2_Chr10g0452411"/>
</dbReference>
<dbReference type="Proteomes" id="UP000215914">
    <property type="component" value="Chromosome 10"/>
</dbReference>
<accession>A0A251TLU7</accession>
<sequence length="65" mass="7302">MFLLQTLDLVLRSPSLKLCRSITLDSLPFHSASSPFWFTHMHSNDSSISYYGEIRVGGSQNKRGA</sequence>
<evidence type="ECO:0000313" key="2">
    <source>
        <dbReference type="EMBL" id="OTG12095.1"/>
    </source>
</evidence>
<reference evidence="1 3" key="1">
    <citation type="journal article" date="2017" name="Nature">
        <title>The sunflower genome provides insights into oil metabolism, flowering and Asterid evolution.</title>
        <authorList>
            <person name="Badouin H."/>
            <person name="Gouzy J."/>
            <person name="Grassa C.J."/>
            <person name="Murat F."/>
            <person name="Staton S.E."/>
            <person name="Cottret L."/>
            <person name="Lelandais-Briere C."/>
            <person name="Owens G.L."/>
            <person name="Carrere S."/>
            <person name="Mayjonade B."/>
            <person name="Legrand L."/>
            <person name="Gill N."/>
            <person name="Kane N.C."/>
            <person name="Bowers J.E."/>
            <person name="Hubner S."/>
            <person name="Bellec A."/>
            <person name="Berard A."/>
            <person name="Berges H."/>
            <person name="Blanchet N."/>
            <person name="Boniface M.C."/>
            <person name="Brunel D."/>
            <person name="Catrice O."/>
            <person name="Chaidir N."/>
            <person name="Claudel C."/>
            <person name="Donnadieu C."/>
            <person name="Faraut T."/>
            <person name="Fievet G."/>
            <person name="Helmstetter N."/>
            <person name="King M."/>
            <person name="Knapp S.J."/>
            <person name="Lai Z."/>
            <person name="Le Paslier M.C."/>
            <person name="Lippi Y."/>
            <person name="Lorenzon L."/>
            <person name="Mandel J.R."/>
            <person name="Marage G."/>
            <person name="Marchand G."/>
            <person name="Marquand E."/>
            <person name="Bret-Mestries E."/>
            <person name="Morien E."/>
            <person name="Nambeesan S."/>
            <person name="Nguyen T."/>
            <person name="Pegot-Espagnet P."/>
            <person name="Pouilly N."/>
            <person name="Raftis F."/>
            <person name="Sallet E."/>
            <person name="Schiex T."/>
            <person name="Thomas J."/>
            <person name="Vandecasteele C."/>
            <person name="Vares D."/>
            <person name="Vear F."/>
            <person name="Vautrin S."/>
            <person name="Crespi M."/>
            <person name="Mangin B."/>
            <person name="Burke J.M."/>
            <person name="Salse J."/>
            <person name="Munos S."/>
            <person name="Vincourt P."/>
            <person name="Rieseberg L.H."/>
            <person name="Langlade N.B."/>
        </authorList>
    </citation>
    <scope>NUCLEOTIDE SEQUENCE [LARGE SCALE GENOMIC DNA]</scope>
    <source>
        <strain evidence="3">cv. SF193</strain>
        <tissue evidence="1">Leaves</tissue>
    </source>
</reference>
<dbReference type="AlphaFoldDB" id="A0A251TLU7"/>
<evidence type="ECO:0000313" key="1">
    <source>
        <dbReference type="EMBL" id="KAF5787408.1"/>
    </source>
</evidence>
<reference evidence="2" key="2">
    <citation type="submission" date="2017-02" db="EMBL/GenBank/DDBJ databases">
        <title>Sunflower complete genome.</title>
        <authorList>
            <person name="Langlade N."/>
            <person name="Munos S."/>
        </authorList>
    </citation>
    <scope>NUCLEOTIDE SEQUENCE [LARGE SCALE GENOMIC DNA]</scope>
    <source>
        <tissue evidence="2">Leaves</tissue>
    </source>
</reference>
<reference evidence="1" key="3">
    <citation type="submission" date="2020-06" db="EMBL/GenBank/DDBJ databases">
        <title>Helianthus annuus Genome sequencing and assembly Release 2.</title>
        <authorList>
            <person name="Gouzy J."/>
            <person name="Langlade N."/>
            <person name="Munos S."/>
        </authorList>
    </citation>
    <scope>NUCLEOTIDE SEQUENCE</scope>
    <source>
        <tissue evidence="1">Leaves</tissue>
    </source>
</reference>
<proteinExistence type="predicted"/>
<evidence type="ECO:0000313" key="3">
    <source>
        <dbReference type="Proteomes" id="UP000215914"/>
    </source>
</evidence>
<protein>
    <submittedName>
        <fullName evidence="2">Uncharacterized protein</fullName>
    </submittedName>
</protein>
<keyword evidence="3" id="KW-1185">Reference proteome</keyword>
<dbReference type="EMBL" id="MNCJ02000325">
    <property type="protein sequence ID" value="KAF5787408.1"/>
    <property type="molecule type" value="Genomic_DNA"/>
</dbReference>